<reference evidence="1" key="1">
    <citation type="submission" date="2021-09" db="EMBL/GenBank/DDBJ databases">
        <title>The genome of Mauremys mutica provides insights into the evolution of semi-aquatic lifestyle.</title>
        <authorList>
            <person name="Gong S."/>
            <person name="Gao Y."/>
        </authorList>
    </citation>
    <scope>NUCLEOTIDE SEQUENCE</scope>
    <source>
        <strain evidence="1">MM-2020</strain>
        <tissue evidence="1">Muscle</tissue>
    </source>
</reference>
<dbReference type="AlphaFoldDB" id="A0A9D3WSY2"/>
<dbReference type="Proteomes" id="UP000827986">
    <property type="component" value="Unassembled WGS sequence"/>
</dbReference>
<dbReference type="EMBL" id="JAHDVG010000486">
    <property type="protein sequence ID" value="KAH1167464.1"/>
    <property type="molecule type" value="Genomic_DNA"/>
</dbReference>
<name>A0A9D3WSY2_9SAUR</name>
<accession>A0A9D3WSY2</accession>
<evidence type="ECO:0000313" key="2">
    <source>
        <dbReference type="Proteomes" id="UP000827986"/>
    </source>
</evidence>
<comment type="caution">
    <text evidence="1">The sequence shown here is derived from an EMBL/GenBank/DDBJ whole genome shotgun (WGS) entry which is preliminary data.</text>
</comment>
<protein>
    <submittedName>
        <fullName evidence="1">Uncharacterized protein</fullName>
    </submittedName>
</protein>
<keyword evidence="2" id="KW-1185">Reference proteome</keyword>
<organism evidence="1 2">
    <name type="scientific">Mauremys mutica</name>
    <name type="common">yellowpond turtle</name>
    <dbReference type="NCBI Taxonomy" id="74926"/>
    <lineage>
        <taxon>Eukaryota</taxon>
        <taxon>Metazoa</taxon>
        <taxon>Chordata</taxon>
        <taxon>Craniata</taxon>
        <taxon>Vertebrata</taxon>
        <taxon>Euteleostomi</taxon>
        <taxon>Archelosauria</taxon>
        <taxon>Testudinata</taxon>
        <taxon>Testudines</taxon>
        <taxon>Cryptodira</taxon>
        <taxon>Durocryptodira</taxon>
        <taxon>Testudinoidea</taxon>
        <taxon>Geoemydidae</taxon>
        <taxon>Geoemydinae</taxon>
        <taxon>Mauremys</taxon>
    </lineage>
</organism>
<sequence length="116" mass="12927">MPLLMQNKTNVVNICVAVGSHRKFPARRAALWRRMAELGQVQVCGGGGRGWVTGQLWVVKPPLTRYVSRLLHMARTKSNNNYLHIPFLPACASLQGNTHMPFQTNSAKGTDHFSQT</sequence>
<proteinExistence type="predicted"/>
<gene>
    <name evidence="1" type="ORF">KIL84_002947</name>
</gene>
<evidence type="ECO:0000313" key="1">
    <source>
        <dbReference type="EMBL" id="KAH1167464.1"/>
    </source>
</evidence>